<accession>A0A0C6F298</accession>
<dbReference type="Pfam" id="PF03713">
    <property type="entry name" value="DUF305"/>
    <property type="match status" value="1"/>
</dbReference>
<feature type="domain" description="DUF305" evidence="1">
    <location>
        <begin position="30"/>
        <end position="113"/>
    </location>
</feature>
<dbReference type="STRING" id="270351.Maq22A_c18115"/>
<dbReference type="KEGG" id="maqu:Maq22A_c18115"/>
<gene>
    <name evidence="2" type="ORF">Maq22A_c18115</name>
</gene>
<dbReference type="Proteomes" id="UP000061432">
    <property type="component" value="Chromosome"/>
</dbReference>
<proteinExistence type="predicted"/>
<reference evidence="2 3" key="1">
    <citation type="journal article" date="2015" name="Genome Announc.">
        <title>Complete Genome Sequence of Methylobacterium aquaticum Strain 22A, Isolated from Racomitrium japonicum Moss.</title>
        <authorList>
            <person name="Tani A."/>
            <person name="Ogura Y."/>
            <person name="Hayashi T."/>
            <person name="Kimbara K."/>
        </authorList>
    </citation>
    <scope>NUCLEOTIDE SEQUENCE [LARGE SCALE GENOMIC DNA]</scope>
    <source>
        <strain evidence="2 3">MA-22A</strain>
    </source>
</reference>
<dbReference type="OrthoDB" id="517560at2"/>
<dbReference type="InterPro" id="IPR005183">
    <property type="entry name" value="DUF305_CopM-like"/>
</dbReference>
<evidence type="ECO:0000259" key="1">
    <source>
        <dbReference type="Pfam" id="PF03713"/>
    </source>
</evidence>
<dbReference type="PANTHER" id="PTHR36933">
    <property type="entry name" value="SLL0788 PROTEIN"/>
    <property type="match status" value="1"/>
</dbReference>
<dbReference type="Gene3D" id="1.20.1260.10">
    <property type="match status" value="1"/>
</dbReference>
<dbReference type="EMBL" id="AP014704">
    <property type="protein sequence ID" value="BAQ46721.1"/>
    <property type="molecule type" value="Genomic_DNA"/>
</dbReference>
<name>A0A0C6F298_9HYPH</name>
<sequence>MRGAPTAILIATLMAGGLAGGGMMMMRTGHAESAPDGFDALMAQSMTRMHADMAVPPSGDPDRDFAAMMIPHHQGAIDMAKAELAYGRDPVLRRLAQGIIVEQAQEIEVMRRALAERPPAASATPKAPAPHHH</sequence>
<reference evidence="3" key="2">
    <citation type="submission" date="2015-01" db="EMBL/GenBank/DDBJ databases">
        <title>Complete genome sequence of Methylobacterium aquaticum strain 22A.</title>
        <authorList>
            <person name="Tani A."/>
            <person name="Ogura Y."/>
            <person name="Hayashi T."/>
        </authorList>
    </citation>
    <scope>NUCLEOTIDE SEQUENCE [LARGE SCALE GENOMIC DNA]</scope>
    <source>
        <strain evidence="3">MA-22A</strain>
    </source>
</reference>
<evidence type="ECO:0000313" key="2">
    <source>
        <dbReference type="EMBL" id="BAQ46721.1"/>
    </source>
</evidence>
<evidence type="ECO:0000313" key="3">
    <source>
        <dbReference type="Proteomes" id="UP000061432"/>
    </source>
</evidence>
<dbReference type="RefSeq" id="WP_048427048.1">
    <property type="nucleotide sequence ID" value="NZ_AP014704.1"/>
</dbReference>
<dbReference type="PATRIC" id="fig|270351.10.peg.3499"/>
<dbReference type="PANTHER" id="PTHR36933:SF1">
    <property type="entry name" value="SLL0788 PROTEIN"/>
    <property type="match status" value="1"/>
</dbReference>
<dbReference type="InterPro" id="IPR012347">
    <property type="entry name" value="Ferritin-like"/>
</dbReference>
<organism evidence="2 3">
    <name type="scientific">Methylobacterium aquaticum</name>
    <dbReference type="NCBI Taxonomy" id="270351"/>
    <lineage>
        <taxon>Bacteria</taxon>
        <taxon>Pseudomonadati</taxon>
        <taxon>Pseudomonadota</taxon>
        <taxon>Alphaproteobacteria</taxon>
        <taxon>Hyphomicrobiales</taxon>
        <taxon>Methylobacteriaceae</taxon>
        <taxon>Methylobacterium</taxon>
    </lineage>
</organism>
<protein>
    <recommendedName>
        <fullName evidence="1">DUF305 domain-containing protein</fullName>
    </recommendedName>
</protein>
<dbReference type="AlphaFoldDB" id="A0A0C6F298"/>